<proteinExistence type="predicted"/>
<name>A0A5N5G9T9_9ROSA</name>
<organism evidence="2 3">
    <name type="scientific">Pyrus ussuriensis x Pyrus communis</name>
    <dbReference type="NCBI Taxonomy" id="2448454"/>
    <lineage>
        <taxon>Eukaryota</taxon>
        <taxon>Viridiplantae</taxon>
        <taxon>Streptophyta</taxon>
        <taxon>Embryophyta</taxon>
        <taxon>Tracheophyta</taxon>
        <taxon>Spermatophyta</taxon>
        <taxon>Magnoliopsida</taxon>
        <taxon>eudicotyledons</taxon>
        <taxon>Gunneridae</taxon>
        <taxon>Pentapetalae</taxon>
        <taxon>rosids</taxon>
        <taxon>fabids</taxon>
        <taxon>Rosales</taxon>
        <taxon>Rosaceae</taxon>
        <taxon>Amygdaloideae</taxon>
        <taxon>Maleae</taxon>
        <taxon>Pyrus</taxon>
    </lineage>
</organism>
<comment type="caution">
    <text evidence="2">The sequence shown here is derived from an EMBL/GenBank/DDBJ whole genome shotgun (WGS) entry which is preliminary data.</text>
</comment>
<protein>
    <submittedName>
        <fullName evidence="2">Uncharacterized protein</fullName>
    </submittedName>
</protein>
<keyword evidence="1" id="KW-1133">Transmembrane helix</keyword>
<dbReference type="InterPro" id="IPR053258">
    <property type="entry name" value="Ca-permeable_cation_channel"/>
</dbReference>
<dbReference type="PANTHER" id="PTHR34115:SF13">
    <property type="entry name" value="RPB1A"/>
    <property type="match status" value="1"/>
</dbReference>
<dbReference type="EMBL" id="SMOL01000487">
    <property type="protein sequence ID" value="KAB2610300.1"/>
    <property type="molecule type" value="Genomic_DNA"/>
</dbReference>
<dbReference type="AlphaFoldDB" id="A0A5N5G9T9"/>
<reference evidence="2 3" key="3">
    <citation type="submission" date="2019-11" db="EMBL/GenBank/DDBJ databases">
        <title>A de novo genome assembly of a pear dwarfing rootstock.</title>
        <authorList>
            <person name="Wang F."/>
            <person name="Wang J."/>
            <person name="Li S."/>
            <person name="Zhang Y."/>
            <person name="Fang M."/>
            <person name="Ma L."/>
            <person name="Zhao Y."/>
            <person name="Jiang S."/>
        </authorList>
    </citation>
    <scope>NUCLEOTIDE SEQUENCE [LARGE SCALE GENOMIC DNA]</scope>
    <source>
        <strain evidence="2">S2</strain>
        <tissue evidence="2">Leaf</tissue>
    </source>
</reference>
<reference evidence="2 3" key="1">
    <citation type="submission" date="2019-09" db="EMBL/GenBank/DDBJ databases">
        <authorList>
            <person name="Ou C."/>
        </authorList>
    </citation>
    <scope>NUCLEOTIDE SEQUENCE [LARGE SCALE GENOMIC DNA]</scope>
    <source>
        <strain evidence="2">S2</strain>
        <tissue evidence="2">Leaf</tissue>
    </source>
</reference>
<evidence type="ECO:0000313" key="3">
    <source>
        <dbReference type="Proteomes" id="UP000327157"/>
    </source>
</evidence>
<reference evidence="3" key="2">
    <citation type="submission" date="2019-10" db="EMBL/GenBank/DDBJ databases">
        <title>A de novo genome assembly of a pear dwarfing rootstock.</title>
        <authorList>
            <person name="Wang F."/>
            <person name="Wang J."/>
            <person name="Li S."/>
            <person name="Zhang Y."/>
            <person name="Fang M."/>
            <person name="Ma L."/>
            <person name="Zhao Y."/>
            <person name="Jiang S."/>
        </authorList>
    </citation>
    <scope>NUCLEOTIDE SEQUENCE [LARGE SCALE GENOMIC DNA]</scope>
</reference>
<keyword evidence="1" id="KW-0812">Transmembrane</keyword>
<accession>A0A5N5G9T9</accession>
<keyword evidence="1" id="KW-0472">Membrane</keyword>
<sequence length="184" mass="20554">MNRVPEIAVSVPLRFELEGSIIYTQMNRVPHIAVNVPLRLELEGTSEERSTKVDKYICSLIAILGGFLQLKQGARDESLFNTDYPAMVSLIVTLIAYIGSLIGSRILHVRDRPHLDLAESFINKISLLLGTLALILEVVILIPGLGLVVVVEYTWEYLKALYEKAVTSVVHTFGELNDYLNMTI</sequence>
<gene>
    <name evidence="2" type="ORF">D8674_018332</name>
</gene>
<dbReference type="PANTHER" id="PTHR34115">
    <property type="entry name" value="PROTEIN, PUTATIVE-RELATED"/>
    <property type="match status" value="1"/>
</dbReference>
<dbReference type="Proteomes" id="UP000327157">
    <property type="component" value="Chromosome 17"/>
</dbReference>
<keyword evidence="3" id="KW-1185">Reference proteome</keyword>
<evidence type="ECO:0000256" key="1">
    <source>
        <dbReference type="SAM" id="Phobius"/>
    </source>
</evidence>
<feature type="transmembrane region" description="Helical" evidence="1">
    <location>
        <begin position="86"/>
        <end position="107"/>
    </location>
</feature>
<feature type="transmembrane region" description="Helical" evidence="1">
    <location>
        <begin position="127"/>
        <end position="151"/>
    </location>
</feature>
<evidence type="ECO:0000313" key="2">
    <source>
        <dbReference type="EMBL" id="KAB2610300.1"/>
    </source>
</evidence>